<evidence type="ECO:0000259" key="9">
    <source>
        <dbReference type="PROSITE" id="PS51755"/>
    </source>
</evidence>
<dbReference type="Pfam" id="PF00486">
    <property type="entry name" value="Trans_reg_C"/>
    <property type="match status" value="1"/>
</dbReference>
<dbReference type="SMART" id="SM00448">
    <property type="entry name" value="REC"/>
    <property type="match status" value="1"/>
</dbReference>
<feature type="DNA-binding region" description="OmpR/PhoB-type" evidence="7">
    <location>
        <begin position="127"/>
        <end position="226"/>
    </location>
</feature>
<evidence type="ECO:0000256" key="1">
    <source>
        <dbReference type="ARBA" id="ARBA00022553"/>
    </source>
</evidence>
<evidence type="ECO:0000313" key="10">
    <source>
        <dbReference type="EMBL" id="GGA32368.1"/>
    </source>
</evidence>
<sequence>MKPSILIVDDEEEMLSMLTLILEEEFSVTPASDGVEAVKLLQNRVFDLCILDIMMPRLDGMEVLHVLNREQNRIPVILLSARADTRDRVAGLEGGADDYITKPFEPAELVARVKSLLRRAGSGPGMGGAEPMPGIRIDHTGRTAFAGEKELRLTRTEFDLLATLAGSPGRAWSREELVERIWGWDFPGEVRTVDTHVKNLREKLKQAGASPDLIDTVWGYGYKWRSL</sequence>
<dbReference type="Gene3D" id="1.10.10.10">
    <property type="entry name" value="Winged helix-like DNA-binding domain superfamily/Winged helix DNA-binding domain"/>
    <property type="match status" value="1"/>
</dbReference>
<dbReference type="EMBL" id="BMEX01000001">
    <property type="protein sequence ID" value="GGA32368.1"/>
    <property type="molecule type" value="Genomic_DNA"/>
</dbReference>
<keyword evidence="3" id="KW-0805">Transcription regulation</keyword>
<dbReference type="Gene3D" id="6.10.250.690">
    <property type="match status" value="1"/>
</dbReference>
<dbReference type="InterPro" id="IPR039420">
    <property type="entry name" value="WalR-like"/>
</dbReference>
<dbReference type="PANTHER" id="PTHR48111:SF73">
    <property type="entry name" value="ALKALINE PHOSPHATASE SYNTHESIS TRANSCRIPTIONAL REGULATORY PROTEIN PHOP"/>
    <property type="match status" value="1"/>
</dbReference>
<evidence type="ECO:0000256" key="6">
    <source>
        <dbReference type="PROSITE-ProRule" id="PRU00169"/>
    </source>
</evidence>
<dbReference type="SUPFAM" id="SSF52172">
    <property type="entry name" value="CheY-like"/>
    <property type="match status" value="1"/>
</dbReference>
<gene>
    <name evidence="10" type="ORF">GCM10007416_01180</name>
</gene>
<dbReference type="CDD" id="cd17574">
    <property type="entry name" value="REC_OmpR"/>
    <property type="match status" value="1"/>
</dbReference>
<dbReference type="InterPro" id="IPR036388">
    <property type="entry name" value="WH-like_DNA-bd_sf"/>
</dbReference>
<dbReference type="Proteomes" id="UP000617979">
    <property type="component" value="Unassembled WGS sequence"/>
</dbReference>
<evidence type="ECO:0000259" key="8">
    <source>
        <dbReference type="PROSITE" id="PS50110"/>
    </source>
</evidence>
<keyword evidence="11" id="KW-1185">Reference proteome</keyword>
<dbReference type="InterPro" id="IPR001789">
    <property type="entry name" value="Sig_transdc_resp-reg_receiver"/>
</dbReference>
<dbReference type="SUPFAM" id="SSF46894">
    <property type="entry name" value="C-terminal effector domain of the bipartite response regulators"/>
    <property type="match status" value="1"/>
</dbReference>
<dbReference type="GO" id="GO:0003677">
    <property type="term" value="F:DNA binding"/>
    <property type="evidence" value="ECO:0007669"/>
    <property type="project" value="UniProtKB-KW"/>
</dbReference>
<dbReference type="SMART" id="SM00862">
    <property type="entry name" value="Trans_reg_C"/>
    <property type="match status" value="1"/>
</dbReference>
<feature type="domain" description="Response regulatory" evidence="8">
    <location>
        <begin position="4"/>
        <end position="117"/>
    </location>
</feature>
<evidence type="ECO:0000256" key="3">
    <source>
        <dbReference type="ARBA" id="ARBA00023015"/>
    </source>
</evidence>
<dbReference type="CDD" id="cd00383">
    <property type="entry name" value="trans_reg_C"/>
    <property type="match status" value="1"/>
</dbReference>
<dbReference type="InterPro" id="IPR001867">
    <property type="entry name" value="OmpR/PhoB-type_DNA-bd"/>
</dbReference>
<evidence type="ECO:0000313" key="11">
    <source>
        <dbReference type="Proteomes" id="UP000617979"/>
    </source>
</evidence>
<protein>
    <submittedName>
        <fullName evidence="10">DNA-binding response regulator</fullName>
    </submittedName>
</protein>
<accession>A0ABQ1FXG5</accession>
<dbReference type="PROSITE" id="PS51755">
    <property type="entry name" value="OMPR_PHOB"/>
    <property type="match status" value="1"/>
</dbReference>
<dbReference type="Pfam" id="PF00072">
    <property type="entry name" value="Response_reg"/>
    <property type="match status" value="1"/>
</dbReference>
<evidence type="ECO:0000256" key="2">
    <source>
        <dbReference type="ARBA" id="ARBA00023012"/>
    </source>
</evidence>
<feature type="domain" description="OmpR/PhoB-type" evidence="9">
    <location>
        <begin position="127"/>
        <end position="226"/>
    </location>
</feature>
<evidence type="ECO:0000256" key="4">
    <source>
        <dbReference type="ARBA" id="ARBA00023125"/>
    </source>
</evidence>
<dbReference type="InterPro" id="IPR016032">
    <property type="entry name" value="Sig_transdc_resp-reg_C-effctor"/>
</dbReference>
<keyword evidence="2" id="KW-0902">Two-component regulatory system</keyword>
<proteinExistence type="predicted"/>
<name>A0ABQ1FXG5_9BACL</name>
<keyword evidence="1 6" id="KW-0597">Phosphoprotein</keyword>
<evidence type="ECO:0000256" key="7">
    <source>
        <dbReference type="PROSITE-ProRule" id="PRU01091"/>
    </source>
</evidence>
<organism evidence="10 11">
    <name type="scientific">Kroppenstedtia guangzhouensis</name>
    <dbReference type="NCBI Taxonomy" id="1274356"/>
    <lineage>
        <taxon>Bacteria</taxon>
        <taxon>Bacillati</taxon>
        <taxon>Bacillota</taxon>
        <taxon>Bacilli</taxon>
        <taxon>Bacillales</taxon>
        <taxon>Thermoactinomycetaceae</taxon>
        <taxon>Kroppenstedtia</taxon>
    </lineage>
</organism>
<dbReference type="RefSeq" id="WP_009709130.1">
    <property type="nucleotide sequence ID" value="NZ_BMEX01000001.1"/>
</dbReference>
<dbReference type="InterPro" id="IPR011006">
    <property type="entry name" value="CheY-like_superfamily"/>
</dbReference>
<keyword evidence="4 7" id="KW-0238">DNA-binding</keyword>
<dbReference type="PROSITE" id="PS50110">
    <property type="entry name" value="RESPONSE_REGULATORY"/>
    <property type="match status" value="1"/>
</dbReference>
<evidence type="ECO:0000256" key="5">
    <source>
        <dbReference type="ARBA" id="ARBA00023163"/>
    </source>
</evidence>
<feature type="modified residue" description="4-aspartylphosphate" evidence="6">
    <location>
        <position position="52"/>
    </location>
</feature>
<reference evidence="11" key="1">
    <citation type="journal article" date="2019" name="Int. J. Syst. Evol. Microbiol.">
        <title>The Global Catalogue of Microorganisms (GCM) 10K type strain sequencing project: providing services to taxonomists for standard genome sequencing and annotation.</title>
        <authorList>
            <consortium name="The Broad Institute Genomics Platform"/>
            <consortium name="The Broad Institute Genome Sequencing Center for Infectious Disease"/>
            <person name="Wu L."/>
            <person name="Ma J."/>
        </authorList>
    </citation>
    <scope>NUCLEOTIDE SEQUENCE [LARGE SCALE GENOMIC DNA]</scope>
    <source>
        <strain evidence="11">CGMCC 1.12404</strain>
    </source>
</reference>
<keyword evidence="5" id="KW-0804">Transcription</keyword>
<dbReference type="Gene3D" id="3.40.50.2300">
    <property type="match status" value="1"/>
</dbReference>
<comment type="caution">
    <text evidence="10">The sequence shown here is derived from an EMBL/GenBank/DDBJ whole genome shotgun (WGS) entry which is preliminary data.</text>
</comment>
<dbReference type="PANTHER" id="PTHR48111">
    <property type="entry name" value="REGULATOR OF RPOS"/>
    <property type="match status" value="1"/>
</dbReference>